<feature type="transmembrane region" description="Helical" evidence="1">
    <location>
        <begin position="39"/>
        <end position="57"/>
    </location>
</feature>
<evidence type="ECO:0000259" key="2">
    <source>
        <dbReference type="Pfam" id="PF00487"/>
    </source>
</evidence>
<keyword evidence="4" id="KW-1185">Reference proteome</keyword>
<dbReference type="RefSeq" id="WP_159455655.1">
    <property type="nucleotide sequence ID" value="NZ_FWZT01000027.1"/>
</dbReference>
<dbReference type="CDD" id="cd03510">
    <property type="entry name" value="Rhizobitoxine-FADS-like"/>
    <property type="match status" value="1"/>
</dbReference>
<dbReference type="GO" id="GO:0006629">
    <property type="term" value="P:lipid metabolic process"/>
    <property type="evidence" value="ECO:0007669"/>
    <property type="project" value="InterPro"/>
</dbReference>
<dbReference type="STRING" id="1513793.SAMN06296036_12774"/>
<evidence type="ECO:0000313" key="4">
    <source>
        <dbReference type="Proteomes" id="UP000192907"/>
    </source>
</evidence>
<protein>
    <submittedName>
        <fullName evidence="3">Fatty acid desaturase</fullName>
    </submittedName>
</protein>
<dbReference type="Proteomes" id="UP000192907">
    <property type="component" value="Unassembled WGS sequence"/>
</dbReference>
<dbReference type="InterPro" id="IPR005804">
    <property type="entry name" value="FA_desaturase_dom"/>
</dbReference>
<dbReference type="Pfam" id="PF00487">
    <property type="entry name" value="FA_desaturase"/>
    <property type="match status" value="1"/>
</dbReference>
<evidence type="ECO:0000313" key="3">
    <source>
        <dbReference type="EMBL" id="SMF73155.1"/>
    </source>
</evidence>
<name>A0A1Y6CTH4_9BACT</name>
<keyword evidence="1" id="KW-0812">Transmembrane</keyword>
<organism evidence="3 4">
    <name type="scientific">Pseudobacteriovorax antillogorgiicola</name>
    <dbReference type="NCBI Taxonomy" id="1513793"/>
    <lineage>
        <taxon>Bacteria</taxon>
        <taxon>Pseudomonadati</taxon>
        <taxon>Bdellovibrionota</taxon>
        <taxon>Oligoflexia</taxon>
        <taxon>Oligoflexales</taxon>
        <taxon>Pseudobacteriovoracaceae</taxon>
        <taxon>Pseudobacteriovorax</taxon>
    </lineage>
</organism>
<proteinExistence type="predicted"/>
<dbReference type="EMBL" id="FWZT01000027">
    <property type="protein sequence ID" value="SMF73155.1"/>
    <property type="molecule type" value="Genomic_DNA"/>
</dbReference>
<gene>
    <name evidence="3" type="ORF">SAMN06296036_12774</name>
</gene>
<evidence type="ECO:0000256" key="1">
    <source>
        <dbReference type="SAM" id="Phobius"/>
    </source>
</evidence>
<dbReference type="AlphaFoldDB" id="A0A1Y6CTH4"/>
<keyword evidence="1" id="KW-0472">Membrane</keyword>
<feature type="transmembrane region" description="Helical" evidence="1">
    <location>
        <begin position="210"/>
        <end position="228"/>
    </location>
</feature>
<accession>A0A1Y6CTH4</accession>
<feature type="domain" description="Fatty acid desaturase" evidence="2">
    <location>
        <begin position="60"/>
        <end position="298"/>
    </location>
</feature>
<sequence>MIESQKQAIQNCAARRINRRFAGEIAALSKLKPRRSFQAILFDWVVILVSAGLASYIDHLLGYIIAILLIASRQHALFVLTHEGAHKLIHSKLFINDTISNVFCAFPLFVRTESYRNHHRSHHQFLNTDRDPDWVRKIARSEWQFPQTTLNFSKNLGKYILGYGFVEVCFFILGLNKVSKPYRTAKIAFAAAYYTSALAMLLYFDLFFEFTIFWLIPYAYLLPLLNRVRSIAEHFGLGQNSIFTQSRTIIPPRLEAFFFAPHHVNYHLDHHLVAAVPFYNLPKLHQHFRSFADYRNHAHINDSYSNFGKNSLLTDILKGKAVLNEVY</sequence>
<reference evidence="4" key="1">
    <citation type="submission" date="2017-04" db="EMBL/GenBank/DDBJ databases">
        <authorList>
            <person name="Varghese N."/>
            <person name="Submissions S."/>
        </authorList>
    </citation>
    <scope>NUCLEOTIDE SEQUENCE [LARGE SCALE GENOMIC DNA]</scope>
    <source>
        <strain evidence="4">RKEM611</strain>
    </source>
</reference>
<keyword evidence="1" id="KW-1133">Transmembrane helix</keyword>
<feature type="transmembrane region" description="Helical" evidence="1">
    <location>
        <begin position="156"/>
        <end position="175"/>
    </location>
</feature>